<keyword evidence="3" id="KW-1185">Reference proteome</keyword>
<organism evidence="2 3">
    <name type="scientific">Pocillopora meandrina</name>
    <dbReference type="NCBI Taxonomy" id="46732"/>
    <lineage>
        <taxon>Eukaryota</taxon>
        <taxon>Metazoa</taxon>
        <taxon>Cnidaria</taxon>
        <taxon>Anthozoa</taxon>
        <taxon>Hexacorallia</taxon>
        <taxon>Scleractinia</taxon>
        <taxon>Astrocoeniina</taxon>
        <taxon>Pocilloporidae</taxon>
        <taxon>Pocillopora</taxon>
    </lineage>
</organism>
<feature type="non-terminal residue" evidence="2">
    <location>
        <position position="1"/>
    </location>
</feature>
<evidence type="ECO:0000256" key="1">
    <source>
        <dbReference type="SAM" id="MobiDB-lite"/>
    </source>
</evidence>
<feature type="region of interest" description="Disordered" evidence="1">
    <location>
        <begin position="115"/>
        <end position="147"/>
    </location>
</feature>
<evidence type="ECO:0000313" key="2">
    <source>
        <dbReference type="EMBL" id="CAH3148270.1"/>
    </source>
</evidence>
<reference evidence="2 3" key="1">
    <citation type="submission" date="2022-05" db="EMBL/GenBank/DDBJ databases">
        <authorList>
            <consortium name="Genoscope - CEA"/>
            <person name="William W."/>
        </authorList>
    </citation>
    <scope>NUCLEOTIDE SEQUENCE [LARGE SCALE GENOMIC DNA]</scope>
</reference>
<comment type="caution">
    <text evidence="2">The sequence shown here is derived from an EMBL/GenBank/DDBJ whole genome shotgun (WGS) entry which is preliminary data.</text>
</comment>
<protein>
    <submittedName>
        <fullName evidence="2">Uncharacterized protein</fullName>
    </submittedName>
</protein>
<name>A0AAU9XK40_9CNID</name>
<evidence type="ECO:0000313" key="3">
    <source>
        <dbReference type="Proteomes" id="UP001159428"/>
    </source>
</evidence>
<gene>
    <name evidence="2" type="ORF">PMEA_00023800</name>
</gene>
<sequence>VCKRILYRKTATELQKNKYDIQHLFTGIKSFDDKEYICKTYSYSAAHCVWKNVVVIPKGQQDLQYFANNPLKGQEKYTRAEKKTLPRINNPLYSGLTVNATNSDENLSELHLQINSGKDSEVCPISDESSEQRTTDDENEEERGSFE</sequence>
<proteinExistence type="predicted"/>
<dbReference type="AlphaFoldDB" id="A0AAU9XK40"/>
<feature type="compositionally biased region" description="Basic and acidic residues" evidence="1">
    <location>
        <begin position="130"/>
        <end position="147"/>
    </location>
</feature>
<dbReference type="Proteomes" id="UP001159428">
    <property type="component" value="Unassembled WGS sequence"/>
</dbReference>
<dbReference type="EMBL" id="CALNXJ010000044">
    <property type="protein sequence ID" value="CAH3148270.1"/>
    <property type="molecule type" value="Genomic_DNA"/>
</dbReference>
<accession>A0AAU9XK40</accession>